<feature type="transmembrane region" description="Helical" evidence="1">
    <location>
        <begin position="114"/>
        <end position="133"/>
    </location>
</feature>
<organism evidence="2 3">
    <name type="scientific">Mesoflavibacter zeaxanthinifaciens subsp. sabulilitoris</name>
    <dbReference type="NCBI Taxonomy" id="1520893"/>
    <lineage>
        <taxon>Bacteria</taxon>
        <taxon>Pseudomonadati</taxon>
        <taxon>Bacteroidota</taxon>
        <taxon>Flavobacteriia</taxon>
        <taxon>Flavobacteriales</taxon>
        <taxon>Flavobacteriaceae</taxon>
        <taxon>Mesoflavibacter</taxon>
    </lineage>
</organism>
<protein>
    <recommendedName>
        <fullName evidence="4">YhhN-like protein</fullName>
    </recommendedName>
</protein>
<keyword evidence="1" id="KW-0472">Membrane</keyword>
<sequence>MKLSKYKTITLTLVILVVISLLGNLFQNNVLSEIAWVLILPTLIFFYTSFKSKKSILFIVFLSGFAISEILKLWFITSEVIYYYTSYAFIMLAYSSLIILFIKGIKFKKLIKYFKFHLIILVAFNLYILYTLNEMILQDETLEVNTIIFYVEVIYNILILLMLSTSLMYYLHNLNKQSLLLFLACVCIVFSEMIQVAYVFITAEIFLKMIYSILMAIGFGLIYYYTLIDVKRRQLITQ</sequence>
<name>A0A2T1NHE5_9FLAO</name>
<proteinExistence type="predicted"/>
<dbReference type="Proteomes" id="UP000238430">
    <property type="component" value="Unassembled WGS sequence"/>
</dbReference>
<feature type="transmembrane region" description="Helical" evidence="1">
    <location>
        <begin position="209"/>
        <end position="228"/>
    </location>
</feature>
<feature type="transmembrane region" description="Helical" evidence="1">
    <location>
        <begin position="33"/>
        <end position="50"/>
    </location>
</feature>
<reference evidence="2 3" key="1">
    <citation type="submission" date="2018-03" db="EMBL/GenBank/DDBJ databases">
        <title>Mesoflavibacter sp. HG37 and Mesoflavibacter sp. HG96 sp.nov., two marine bacteria isolated from seawater of Western Pacific Ocean.</title>
        <authorList>
            <person name="Cheng H."/>
            <person name="Wu Y.-H."/>
            <person name="Guo L.-L."/>
            <person name="Xu X.-W."/>
        </authorList>
    </citation>
    <scope>NUCLEOTIDE SEQUENCE [LARGE SCALE GENOMIC DNA]</scope>
    <source>
        <strain evidence="2 3">KCTC 42117</strain>
    </source>
</reference>
<feature type="transmembrane region" description="Helical" evidence="1">
    <location>
        <begin position="179"/>
        <end position="203"/>
    </location>
</feature>
<evidence type="ECO:0000256" key="1">
    <source>
        <dbReference type="SAM" id="Phobius"/>
    </source>
</evidence>
<evidence type="ECO:0008006" key="4">
    <source>
        <dbReference type="Google" id="ProtNLM"/>
    </source>
</evidence>
<feature type="transmembrane region" description="Helical" evidence="1">
    <location>
        <begin position="153"/>
        <end position="172"/>
    </location>
</feature>
<dbReference type="AlphaFoldDB" id="A0A2T1NHE5"/>
<keyword evidence="3" id="KW-1185">Reference proteome</keyword>
<accession>A0A2T1NHE5</accession>
<feature type="transmembrane region" description="Helical" evidence="1">
    <location>
        <begin position="57"/>
        <end position="75"/>
    </location>
</feature>
<keyword evidence="1" id="KW-1133">Transmembrane helix</keyword>
<dbReference type="EMBL" id="PXOT01000020">
    <property type="protein sequence ID" value="PSG92216.1"/>
    <property type="molecule type" value="Genomic_DNA"/>
</dbReference>
<evidence type="ECO:0000313" key="2">
    <source>
        <dbReference type="EMBL" id="PSG92216.1"/>
    </source>
</evidence>
<dbReference type="OrthoDB" id="1443753at2"/>
<feature type="transmembrane region" description="Helical" evidence="1">
    <location>
        <begin position="81"/>
        <end position="102"/>
    </location>
</feature>
<keyword evidence="1" id="KW-0812">Transmembrane</keyword>
<evidence type="ECO:0000313" key="3">
    <source>
        <dbReference type="Proteomes" id="UP000238430"/>
    </source>
</evidence>
<comment type="caution">
    <text evidence="2">The sequence shown here is derived from an EMBL/GenBank/DDBJ whole genome shotgun (WGS) entry which is preliminary data.</text>
</comment>
<gene>
    <name evidence="2" type="ORF">C7H61_06465</name>
</gene>
<dbReference type="RefSeq" id="WP_027878746.1">
    <property type="nucleotide sequence ID" value="NZ_JACHWV010000001.1"/>
</dbReference>